<dbReference type="InterPro" id="IPR001107">
    <property type="entry name" value="Band_7"/>
</dbReference>
<dbReference type="GO" id="GO:0008233">
    <property type="term" value="F:peptidase activity"/>
    <property type="evidence" value="ECO:0007669"/>
    <property type="project" value="UniProtKB-KW"/>
</dbReference>
<dbReference type="GO" id="GO:0016020">
    <property type="term" value="C:membrane"/>
    <property type="evidence" value="ECO:0007669"/>
    <property type="project" value="UniProtKB-SubCell"/>
</dbReference>
<keyword evidence="4" id="KW-0645">Protease</keyword>
<evidence type="ECO:0000313" key="5">
    <source>
        <dbReference type="Proteomes" id="UP000244223"/>
    </source>
</evidence>
<dbReference type="InterPro" id="IPR000163">
    <property type="entry name" value="Prohibitin"/>
</dbReference>
<dbReference type="Proteomes" id="UP000244223">
    <property type="component" value="Unassembled WGS sequence"/>
</dbReference>
<dbReference type="PANTHER" id="PTHR23222:SF0">
    <property type="entry name" value="PROHIBITIN 1"/>
    <property type="match status" value="1"/>
</dbReference>
<feature type="coiled-coil region" evidence="2">
    <location>
        <begin position="185"/>
        <end position="237"/>
    </location>
</feature>
<comment type="subcellular location">
    <subcellularLocation>
        <location evidence="1">Membrane</location>
        <topology evidence="1">Single-pass membrane protein</topology>
    </subcellularLocation>
</comment>
<dbReference type="Pfam" id="PF01145">
    <property type="entry name" value="Band_7"/>
    <property type="match status" value="1"/>
</dbReference>
<evidence type="ECO:0000256" key="2">
    <source>
        <dbReference type="SAM" id="Coils"/>
    </source>
</evidence>
<accession>A0A2T5IWA3</accession>
<reference evidence="4 5" key="1">
    <citation type="submission" date="2018-04" db="EMBL/GenBank/DDBJ databases">
        <title>Genomic Encyclopedia of Archaeal and Bacterial Type Strains, Phase II (KMG-II): from individual species to whole genera.</title>
        <authorList>
            <person name="Goeker M."/>
        </authorList>
    </citation>
    <scope>NUCLEOTIDE SEQUENCE [LARGE SCALE GENOMIC DNA]</scope>
    <source>
        <strain evidence="4 5">DSM 5822</strain>
    </source>
</reference>
<dbReference type="SMART" id="SM00244">
    <property type="entry name" value="PHB"/>
    <property type="match status" value="1"/>
</dbReference>
<dbReference type="EMBL" id="QAON01000014">
    <property type="protein sequence ID" value="PTQ88194.1"/>
    <property type="molecule type" value="Genomic_DNA"/>
</dbReference>
<dbReference type="GO" id="GO:0006508">
    <property type="term" value="P:proteolysis"/>
    <property type="evidence" value="ECO:0007669"/>
    <property type="project" value="UniProtKB-KW"/>
</dbReference>
<keyword evidence="4" id="KW-0378">Hydrolase</keyword>
<sequence length="268" mass="29881">MKISLIKYVLIAAVALVIVLILNPFVVIGAGQRGVVLNFGAVQKDVLNEGLHIRIPIMQKVVIMNVQVQKGEGQGDAASKDLQQVTTNVAVNYHLDPQKVADVYQKIGTFDAVGDRIILPAVSESVKAATAQYTAEELISKRQEVREKIRQHLLTRLAVYGVIVDDFSIVNFAFSREFNNAIESKTTAEQLKLKAERDLERIKIEAEQKITQAQAEAESLRLQKENVTENLIKLRQIEMQQRAIEKWDGKLPQVTGGATPFIDLRQGQ</sequence>
<dbReference type="PANTHER" id="PTHR23222">
    <property type="entry name" value="PROHIBITIN"/>
    <property type="match status" value="1"/>
</dbReference>
<feature type="domain" description="Band 7" evidence="3">
    <location>
        <begin position="23"/>
        <end position="186"/>
    </location>
</feature>
<keyword evidence="2" id="KW-0175">Coiled coil</keyword>
<evidence type="ECO:0000313" key="4">
    <source>
        <dbReference type="EMBL" id="PTQ88194.1"/>
    </source>
</evidence>
<protein>
    <submittedName>
        <fullName evidence="4">Regulator of protease activity HflC (Stomatin/prohibitin superfamily)</fullName>
    </submittedName>
</protein>
<name>A0A2T5IWA3_9GAMM</name>
<proteinExistence type="predicted"/>
<keyword evidence="5" id="KW-1185">Reference proteome</keyword>
<dbReference type="CDD" id="cd03401">
    <property type="entry name" value="SPFH_prohibitin"/>
    <property type="match status" value="1"/>
</dbReference>
<dbReference type="PRINTS" id="PR00679">
    <property type="entry name" value="PROHIBITIN"/>
</dbReference>
<evidence type="ECO:0000256" key="1">
    <source>
        <dbReference type="ARBA" id="ARBA00004167"/>
    </source>
</evidence>
<dbReference type="SUPFAM" id="SSF117892">
    <property type="entry name" value="Band 7/SPFH domain"/>
    <property type="match status" value="1"/>
</dbReference>
<dbReference type="Gene3D" id="3.30.479.30">
    <property type="entry name" value="Band 7 domain"/>
    <property type="match status" value="1"/>
</dbReference>
<evidence type="ECO:0000259" key="3">
    <source>
        <dbReference type="SMART" id="SM00244"/>
    </source>
</evidence>
<comment type="caution">
    <text evidence="4">The sequence shown here is derived from an EMBL/GenBank/DDBJ whole genome shotgun (WGS) entry which is preliminary data.</text>
</comment>
<gene>
    <name evidence="4" type="ORF">C8N29_11454</name>
</gene>
<organism evidence="4 5">
    <name type="scientific">Agitococcus lubricus</name>
    <dbReference type="NCBI Taxonomy" id="1077255"/>
    <lineage>
        <taxon>Bacteria</taxon>
        <taxon>Pseudomonadati</taxon>
        <taxon>Pseudomonadota</taxon>
        <taxon>Gammaproteobacteria</taxon>
        <taxon>Moraxellales</taxon>
        <taxon>Moraxellaceae</taxon>
        <taxon>Agitococcus</taxon>
    </lineage>
</organism>
<dbReference type="RefSeq" id="WP_204509357.1">
    <property type="nucleotide sequence ID" value="NZ_QAON01000014.1"/>
</dbReference>
<dbReference type="AlphaFoldDB" id="A0A2T5IWA3"/>
<dbReference type="InterPro" id="IPR036013">
    <property type="entry name" value="Band_7/SPFH_dom_sf"/>
</dbReference>